<dbReference type="PANTHER" id="PTHR43311:SF1">
    <property type="entry name" value="GLUTAMYL-Q TRNA(ASP) SYNTHETASE"/>
    <property type="match status" value="1"/>
</dbReference>
<dbReference type="GO" id="GO:0005524">
    <property type="term" value="F:ATP binding"/>
    <property type="evidence" value="ECO:0007669"/>
    <property type="project" value="UniProtKB-KW"/>
</dbReference>
<dbReference type="InterPro" id="IPR049940">
    <property type="entry name" value="GluQ/Sye"/>
</dbReference>
<dbReference type="PROSITE" id="PS00178">
    <property type="entry name" value="AA_TRNA_LIGASE_I"/>
    <property type="match status" value="1"/>
</dbReference>
<feature type="short sequence motif" description="'HIGH' region" evidence="7">
    <location>
        <begin position="19"/>
        <end position="29"/>
    </location>
</feature>
<keyword evidence="3 7" id="KW-0547">Nucleotide-binding</keyword>
<dbReference type="GO" id="GO:0006400">
    <property type="term" value="P:tRNA modification"/>
    <property type="evidence" value="ECO:0007669"/>
    <property type="project" value="InterPro"/>
</dbReference>
<feature type="binding site" evidence="7">
    <location>
        <begin position="16"/>
        <end position="20"/>
    </location>
    <ligand>
        <name>L-glutamate</name>
        <dbReference type="ChEBI" id="CHEBI:29985"/>
    </ligand>
</feature>
<dbReference type="EMBL" id="ACCF01000072">
    <property type="protein sequence ID" value="EEF68576.1"/>
    <property type="molecule type" value="Genomic_DNA"/>
</dbReference>
<evidence type="ECO:0000259" key="9">
    <source>
        <dbReference type="Pfam" id="PF00749"/>
    </source>
</evidence>
<feature type="binding site" evidence="7">
    <location>
        <position position="253"/>
    </location>
    <ligand>
        <name>ATP</name>
        <dbReference type="ChEBI" id="CHEBI:30616"/>
    </ligand>
</feature>
<protein>
    <recommendedName>
        <fullName evidence="7">Glutamyl-Q tRNA(Asp) synthetase</fullName>
        <shortName evidence="7">Glu-Q-RSs</shortName>
        <ecNumber evidence="7">6.1.1.-</ecNumber>
    </recommendedName>
</protein>
<accession>B9Y607</accession>
<dbReference type="InterPro" id="IPR022380">
    <property type="entry name" value="Glu-Q_tRNA(Asp)_Synthase"/>
</dbReference>
<dbReference type="GO" id="GO:0005829">
    <property type="term" value="C:cytosol"/>
    <property type="evidence" value="ECO:0007669"/>
    <property type="project" value="TreeGrafter"/>
</dbReference>
<dbReference type="HOGENOM" id="CLU_015768_0_0_9"/>
<comment type="caution">
    <text evidence="10">The sequence shown here is derived from an EMBL/GenBank/DDBJ whole genome shotgun (WGS) entry which is preliminary data.</text>
</comment>
<keyword evidence="2 7" id="KW-0479">Metal-binding</keyword>
<dbReference type="Proteomes" id="UP000005950">
    <property type="component" value="Unassembled WGS sequence"/>
</dbReference>
<dbReference type="PANTHER" id="PTHR43311">
    <property type="entry name" value="GLUTAMATE--TRNA LIGASE"/>
    <property type="match status" value="1"/>
</dbReference>
<keyword evidence="1 7" id="KW-0436">Ligase</keyword>
<dbReference type="InterPro" id="IPR000924">
    <property type="entry name" value="Glu/Gln-tRNA-synth"/>
</dbReference>
<name>B9Y607_9FIRM</name>
<evidence type="ECO:0000256" key="5">
    <source>
        <dbReference type="ARBA" id="ARBA00022840"/>
    </source>
</evidence>
<dbReference type="InterPro" id="IPR001412">
    <property type="entry name" value="aa-tRNA-synth_I_CS"/>
</dbReference>
<evidence type="ECO:0000256" key="4">
    <source>
        <dbReference type="ARBA" id="ARBA00022833"/>
    </source>
</evidence>
<sequence>MEAGKVMVEKGRVRGRFAPSPSGRMHLGNVTAALLSWLSARSQQGSWVLRIEDLDPQRSRRAYAEQILDDLRWLGLDWDETPLWQSERTAIYEEKLSELREKQLIYPCYCSRADLHSASAPHGTDGELLYSGRCRNLSEEEKYALEKTRRPAMRIRVDDRVIALKDGLQGQGMSRLDQTCGDFIVRRSDGVFAYQLAVVIDDGLTGITEVVRGMDLLSSTPRQIYLYHCLGLPVPEFYHIPLLINEHGQRLSKRDQALDLGELRQRWSAPELIGKLAWMTGLRDDFEPVTARELIGEFAWSKVRREPIVVTADFSEIESKG</sequence>
<evidence type="ECO:0000313" key="10">
    <source>
        <dbReference type="EMBL" id="EEF68576.1"/>
    </source>
</evidence>
<evidence type="ECO:0000256" key="2">
    <source>
        <dbReference type="ARBA" id="ARBA00022723"/>
    </source>
</evidence>
<feature type="binding site" evidence="7">
    <location>
        <position position="134"/>
    </location>
    <ligand>
        <name>Zn(2+)</name>
        <dbReference type="ChEBI" id="CHEBI:29105"/>
    </ligand>
</feature>
<comment type="function">
    <text evidence="7">Catalyzes the tRNA-independent activation of glutamate in presence of ATP and the subsequent transfer of glutamate onto a tRNA(Asp). Glutamate is transferred on the 2-amino-5-(4,5-dihydroxy-2-cyclopenten-1-yl) moiety of the queuosine in the wobble position of the QUC anticodon.</text>
</comment>
<dbReference type="GO" id="GO:0008270">
    <property type="term" value="F:zinc ion binding"/>
    <property type="evidence" value="ECO:0007669"/>
    <property type="project" value="UniProtKB-UniRule"/>
</dbReference>
<dbReference type="HAMAP" id="MF_01428">
    <property type="entry name" value="Glu_Q_tRNA_synth"/>
    <property type="match status" value="1"/>
</dbReference>
<feature type="binding site" evidence="7">
    <location>
        <position position="110"/>
    </location>
    <ligand>
        <name>Zn(2+)</name>
        <dbReference type="ChEBI" id="CHEBI:29105"/>
    </ligand>
</feature>
<dbReference type="GO" id="GO:0006424">
    <property type="term" value="P:glutamyl-tRNA aminoacylation"/>
    <property type="evidence" value="ECO:0007669"/>
    <property type="project" value="InterPro"/>
</dbReference>
<dbReference type="InterPro" id="IPR020058">
    <property type="entry name" value="Glu/Gln-tRNA-synth_Ib_cat-dom"/>
</dbReference>
<feature type="domain" description="Glutamyl/glutaminyl-tRNA synthetase class Ib catalytic" evidence="9">
    <location>
        <begin position="13"/>
        <end position="259"/>
    </location>
</feature>
<feature type="binding site" evidence="7">
    <location>
        <position position="212"/>
    </location>
    <ligand>
        <name>L-glutamate</name>
        <dbReference type="ChEBI" id="CHEBI:29985"/>
    </ligand>
</feature>
<dbReference type="PRINTS" id="PR00987">
    <property type="entry name" value="TRNASYNTHGLU"/>
</dbReference>
<evidence type="ECO:0000256" key="7">
    <source>
        <dbReference type="HAMAP-Rule" id="MF_01428"/>
    </source>
</evidence>
<dbReference type="EC" id="6.1.1.-" evidence="7"/>
<evidence type="ECO:0000256" key="8">
    <source>
        <dbReference type="RuleBase" id="RU363037"/>
    </source>
</evidence>
<feature type="binding site" evidence="7">
    <location>
        <position position="194"/>
    </location>
    <ligand>
        <name>L-glutamate</name>
        <dbReference type="ChEBI" id="CHEBI:29985"/>
    </ligand>
</feature>
<dbReference type="eggNOG" id="COG0008">
    <property type="taxonomic scope" value="Bacteria"/>
</dbReference>
<keyword evidence="4 7" id="KW-0862">Zinc</keyword>
<keyword evidence="5 7" id="KW-0067">ATP-binding</keyword>
<comment type="similarity">
    <text evidence="7">Belongs to the class-I aminoacyl-tRNA synthetase family. GluQ subfamily.</text>
</comment>
<comment type="cofactor">
    <cofactor evidence="7">
        <name>Zn(2+)</name>
        <dbReference type="ChEBI" id="CHEBI:29105"/>
    </cofactor>
    <text evidence="7">Binds 1 zinc ion per subunit.</text>
</comment>
<feature type="binding site" evidence="7">
    <location>
        <position position="52"/>
    </location>
    <ligand>
        <name>L-glutamate</name>
        <dbReference type="ChEBI" id="CHEBI:29985"/>
    </ligand>
</feature>
<dbReference type="NCBIfam" id="NF004314">
    <property type="entry name" value="PRK05710.1-3"/>
    <property type="match status" value="1"/>
</dbReference>
<feature type="binding site" evidence="7">
    <location>
        <position position="130"/>
    </location>
    <ligand>
        <name>Zn(2+)</name>
        <dbReference type="ChEBI" id="CHEBI:29105"/>
    </ligand>
</feature>
<reference evidence="10 11" key="2">
    <citation type="submission" date="2009-02" db="EMBL/GenBank/DDBJ databases">
        <title>Draft genome sequence of Holdemania filiformis DSM 12042.</title>
        <authorList>
            <person name="Sudarsanam P."/>
            <person name="Ley R."/>
            <person name="Guruge J."/>
            <person name="Turnbaugh P.J."/>
            <person name="Mahowald M."/>
            <person name="Liep D."/>
            <person name="Gordon J."/>
        </authorList>
    </citation>
    <scope>NUCLEOTIDE SEQUENCE [LARGE SCALE GENOMIC DNA]</scope>
    <source>
        <strain evidence="10 11">DSM 12042</strain>
    </source>
</reference>
<dbReference type="STRING" id="545696.HOLDEFILI_01242"/>
<organism evidence="10 11">
    <name type="scientific">Holdemania filiformis DSM 12042</name>
    <dbReference type="NCBI Taxonomy" id="545696"/>
    <lineage>
        <taxon>Bacteria</taxon>
        <taxon>Bacillati</taxon>
        <taxon>Bacillota</taxon>
        <taxon>Erysipelotrichia</taxon>
        <taxon>Erysipelotrichales</taxon>
        <taxon>Erysipelotrichaceae</taxon>
        <taxon>Holdemania</taxon>
    </lineage>
</organism>
<dbReference type="Pfam" id="PF00749">
    <property type="entry name" value="tRNA-synt_1c"/>
    <property type="match status" value="1"/>
</dbReference>
<keyword evidence="8" id="KW-0648">Protein biosynthesis</keyword>
<dbReference type="InterPro" id="IPR014729">
    <property type="entry name" value="Rossmann-like_a/b/a_fold"/>
</dbReference>
<proteinExistence type="inferred from homology"/>
<gene>
    <name evidence="7 10" type="primary">gluQ</name>
    <name evidence="10" type="ORF">HOLDEFILI_01242</name>
</gene>
<dbReference type="Gene3D" id="3.40.50.620">
    <property type="entry name" value="HUPs"/>
    <property type="match status" value="1"/>
</dbReference>
<dbReference type="AlphaFoldDB" id="B9Y607"/>
<feature type="binding site" evidence="7">
    <location>
        <position position="108"/>
    </location>
    <ligand>
        <name>Zn(2+)</name>
        <dbReference type="ChEBI" id="CHEBI:29105"/>
    </ligand>
</feature>
<keyword evidence="6 7" id="KW-0030">Aminoacyl-tRNA synthetase</keyword>
<feature type="short sequence motif" description="'KMSKS' region" evidence="7">
    <location>
        <begin position="250"/>
        <end position="254"/>
    </location>
</feature>
<evidence type="ECO:0000313" key="11">
    <source>
        <dbReference type="Proteomes" id="UP000005950"/>
    </source>
</evidence>
<dbReference type="GO" id="GO:0004818">
    <property type="term" value="F:glutamate-tRNA ligase activity"/>
    <property type="evidence" value="ECO:0007669"/>
    <property type="project" value="TreeGrafter"/>
</dbReference>
<dbReference type="SUPFAM" id="SSF52374">
    <property type="entry name" value="Nucleotidylyl transferase"/>
    <property type="match status" value="1"/>
</dbReference>
<dbReference type="NCBIfam" id="NF004315">
    <property type="entry name" value="PRK05710.1-4"/>
    <property type="match status" value="1"/>
</dbReference>
<dbReference type="NCBIfam" id="TIGR03838">
    <property type="entry name" value="queuosine_YadB"/>
    <property type="match status" value="1"/>
</dbReference>
<evidence type="ECO:0000256" key="3">
    <source>
        <dbReference type="ARBA" id="ARBA00022741"/>
    </source>
</evidence>
<evidence type="ECO:0000256" key="6">
    <source>
        <dbReference type="ARBA" id="ARBA00023146"/>
    </source>
</evidence>
<evidence type="ECO:0000256" key="1">
    <source>
        <dbReference type="ARBA" id="ARBA00022598"/>
    </source>
</evidence>
<reference evidence="10 11" key="1">
    <citation type="submission" date="2008-12" db="EMBL/GenBank/DDBJ databases">
        <authorList>
            <person name="Fulton L."/>
            <person name="Clifton S."/>
            <person name="Fulton B."/>
            <person name="Xu J."/>
            <person name="Minx P."/>
            <person name="Pepin K.H."/>
            <person name="Johnson M."/>
            <person name="Bhonagiri V."/>
            <person name="Nash W.E."/>
            <person name="Mardis E.R."/>
            <person name="Wilson R.K."/>
        </authorList>
    </citation>
    <scope>NUCLEOTIDE SEQUENCE [LARGE SCALE GENOMIC DNA]</scope>
    <source>
        <strain evidence="10 11">DSM 12042</strain>
    </source>
</reference>